<feature type="transmembrane region" description="Helical" evidence="2">
    <location>
        <begin position="378"/>
        <end position="398"/>
    </location>
</feature>
<feature type="compositionally biased region" description="Low complexity" evidence="1">
    <location>
        <begin position="15"/>
        <end position="30"/>
    </location>
</feature>
<feature type="transmembrane region" description="Helical" evidence="2">
    <location>
        <begin position="318"/>
        <end position="337"/>
    </location>
</feature>
<evidence type="ECO:0000256" key="1">
    <source>
        <dbReference type="SAM" id="MobiDB-lite"/>
    </source>
</evidence>
<accession>A0A164PE18</accession>
<feature type="compositionally biased region" description="Polar residues" evidence="1">
    <location>
        <begin position="855"/>
        <end position="879"/>
    </location>
</feature>
<feature type="region of interest" description="Disordered" evidence="1">
    <location>
        <begin position="855"/>
        <end position="955"/>
    </location>
</feature>
<dbReference type="EMBL" id="KV419434">
    <property type="protein sequence ID" value="KZS88634.1"/>
    <property type="molecule type" value="Genomic_DNA"/>
</dbReference>
<feature type="region of interest" description="Disordered" evidence="1">
    <location>
        <begin position="90"/>
        <end position="164"/>
    </location>
</feature>
<protein>
    <recommendedName>
        <fullName evidence="3">DUF6535 domain-containing protein</fullName>
    </recommendedName>
</protein>
<dbReference type="OrthoDB" id="3219854at2759"/>
<evidence type="ECO:0000256" key="2">
    <source>
        <dbReference type="SAM" id="Phobius"/>
    </source>
</evidence>
<reference evidence="4 5" key="1">
    <citation type="journal article" date="2016" name="Mol. Biol. Evol.">
        <title>Comparative Genomics of Early-Diverging Mushroom-Forming Fungi Provides Insights into the Origins of Lignocellulose Decay Capabilities.</title>
        <authorList>
            <person name="Nagy L.G."/>
            <person name="Riley R."/>
            <person name="Tritt A."/>
            <person name="Adam C."/>
            <person name="Daum C."/>
            <person name="Floudas D."/>
            <person name="Sun H."/>
            <person name="Yadav J.S."/>
            <person name="Pangilinan J."/>
            <person name="Larsson K.H."/>
            <person name="Matsuura K."/>
            <person name="Barry K."/>
            <person name="Labutti K."/>
            <person name="Kuo R."/>
            <person name="Ohm R.A."/>
            <person name="Bhattacharya S.S."/>
            <person name="Shirouzu T."/>
            <person name="Yoshinaga Y."/>
            <person name="Martin F.M."/>
            <person name="Grigoriev I.V."/>
            <person name="Hibbett D.S."/>
        </authorList>
    </citation>
    <scope>NUCLEOTIDE SEQUENCE [LARGE SCALE GENOMIC DNA]</scope>
    <source>
        <strain evidence="4 5">HHB9708</strain>
    </source>
</reference>
<organism evidence="4 5">
    <name type="scientific">Sistotremastrum niveocremeum HHB9708</name>
    <dbReference type="NCBI Taxonomy" id="1314777"/>
    <lineage>
        <taxon>Eukaryota</taxon>
        <taxon>Fungi</taxon>
        <taxon>Dikarya</taxon>
        <taxon>Basidiomycota</taxon>
        <taxon>Agaricomycotina</taxon>
        <taxon>Agaricomycetes</taxon>
        <taxon>Sistotremastrales</taxon>
        <taxon>Sistotremastraceae</taxon>
        <taxon>Sertulicium</taxon>
        <taxon>Sertulicium niveocremeum</taxon>
    </lineage>
</organism>
<feature type="domain" description="DUF6535" evidence="3">
    <location>
        <begin position="246"/>
        <end position="398"/>
    </location>
</feature>
<feature type="transmembrane region" description="Helical" evidence="2">
    <location>
        <begin position="267"/>
        <end position="286"/>
    </location>
</feature>
<feature type="compositionally biased region" description="Polar residues" evidence="1">
    <location>
        <begin position="145"/>
        <end position="156"/>
    </location>
</feature>
<evidence type="ECO:0000313" key="5">
    <source>
        <dbReference type="Proteomes" id="UP000076722"/>
    </source>
</evidence>
<evidence type="ECO:0000313" key="4">
    <source>
        <dbReference type="EMBL" id="KZS88634.1"/>
    </source>
</evidence>
<dbReference type="Pfam" id="PF20153">
    <property type="entry name" value="DUF6535"/>
    <property type="match status" value="1"/>
</dbReference>
<feature type="compositionally biased region" description="Pro residues" evidence="1">
    <location>
        <begin position="1"/>
        <end position="14"/>
    </location>
</feature>
<keyword evidence="5" id="KW-1185">Reference proteome</keyword>
<gene>
    <name evidence="4" type="ORF">SISNIDRAFT_489875</name>
</gene>
<keyword evidence="2" id="KW-1133">Transmembrane helix</keyword>
<sequence length="955" mass="105697">MSMPPDPQDPPSPWPDSHIPSSKAPASSAPVIDPFDTPLFNRLIGLIEELSATVREQKIALEEQNVIGNEQRRVLEQQREVMEDMRSALRGHRNTSYGAESVGTQDDDNVPRNAVNASADIHSTEPLPESTSTNPELGPAALPSNVATESRQNPTPVETPGGDAQQAVGETAAHVGVEEAAAPPIPDSPQDPIHSAILILNETMKSVKETLLDHGTKLNVLIRDALKDDQPYDEKPVEDESTCTALFEIAMARTKEEVDEWIKRMDVSLVFIALFSAVLTAFVVPATQNLFPSSNNTPGNPTDSPPPVPNASAQDVCILYYLALIVAILNAVLSVLGRQWMSKLTTRPVGSTYKERLLRHLAREELAKRWLGYLVEGLHILLLWSIGLFMTGLLYQILNLSGSFERSTPRIFAAWVLGIILSSSIMVVVLAATTHALVYEVSPFGGPFSKVLFKSARVLSVSFDWLEYKVDKIAAWLDRRIKSIPFYRILPAGCKIIAWPLWLCALLVDDWRIDLDQGDREKLVGAFMDLIAEASDPKLLERAVGSFSYVEWFEDGEGTADQLAKTWNRLTATDTSIRVRETLRARMTQFVKDQNEKSKEITPKQIQVLASVCPLADRFIAEVYYASFRADNTDLRPLALLPLEECVARVLCSYNHEGKLGDRQTIFHLAEKHCHDLLEEGKGDDVTRILSHVNRLDLLKTHIQFPYVIYSDVVEFIVKDRKHEILRGINEFVKMVDQSRLGPRSLSQVFLVLASPPPTDIDLCPLIDYISRHPYNLTWKETSDTIIAYLTSFGVSQFSDSTAVLRFLEQCVDNPFLDVDNHLCFNSDDTRAHARDLLAELDHLIRLSSPATGAIASTSKQPASASRSASHTSPPNDASQPDRPLISPAHSLSPAPEDINADPATFANSDSDIPMLTLTPPPHMIASSESESDPPFPSDSRAVFAQSPALENARK</sequence>
<feature type="region of interest" description="Disordered" evidence="1">
    <location>
        <begin position="1"/>
        <end position="35"/>
    </location>
</feature>
<dbReference type="AlphaFoldDB" id="A0A164PE18"/>
<evidence type="ECO:0000259" key="3">
    <source>
        <dbReference type="Pfam" id="PF20153"/>
    </source>
</evidence>
<feature type="transmembrane region" description="Helical" evidence="2">
    <location>
        <begin position="489"/>
        <end position="508"/>
    </location>
</feature>
<dbReference type="InterPro" id="IPR045338">
    <property type="entry name" value="DUF6535"/>
</dbReference>
<name>A0A164PE18_9AGAM</name>
<keyword evidence="2" id="KW-0812">Transmembrane</keyword>
<dbReference type="Proteomes" id="UP000076722">
    <property type="component" value="Unassembled WGS sequence"/>
</dbReference>
<keyword evidence="2" id="KW-0472">Membrane</keyword>
<feature type="compositionally biased region" description="Polar residues" evidence="1">
    <location>
        <begin position="94"/>
        <end position="104"/>
    </location>
</feature>
<proteinExistence type="predicted"/>
<feature type="transmembrane region" description="Helical" evidence="2">
    <location>
        <begin position="410"/>
        <end position="432"/>
    </location>
</feature>